<dbReference type="OrthoDB" id="265554at2759"/>
<keyword evidence="1" id="KW-0175">Coiled coil</keyword>
<keyword evidence="3" id="KW-1185">Reference proteome</keyword>
<organism evidence="2 3">
    <name type="scientific">Leptomonas seymouri</name>
    <dbReference type="NCBI Taxonomy" id="5684"/>
    <lineage>
        <taxon>Eukaryota</taxon>
        <taxon>Discoba</taxon>
        <taxon>Euglenozoa</taxon>
        <taxon>Kinetoplastea</taxon>
        <taxon>Metakinetoplastina</taxon>
        <taxon>Trypanosomatida</taxon>
        <taxon>Trypanosomatidae</taxon>
        <taxon>Leishmaniinae</taxon>
        <taxon>Leptomonas</taxon>
    </lineage>
</organism>
<sequence length="524" mass="58131">MDLVRLDVDVLAHHEVLLGELQPIIRGLSECVAAVKGVSEKGSGLISFLMEVRSSGERRLADVVKEVADVRIAFEQAEVLKDAALRQQQQEARLHENEVNHFKTMLQKQAADEAELIADHERSIRRLKSAAAEELTSVEERLGRVVRAHKEEEVARLEAEGVISGLRSALAGVEADLALQQHRASEAATTQRESSARKIGVLETELTAAREQNAQLVEQLARAVHEGKKGSVALLGMEEQLRVARSELAEVRATLATTQSAIQGGAEKMGPLSAADMLARHLLYVKELQGLTDARKAAERQRRAYGVQSDDRVAETLSAFESVWAAAVQAKATPSKVKVEWLTPSDKAEILQLLVKRDFTPQLNDLAAARRLLLDYMSRPTLRRFVRAAAAATPGAMATPLDTAPTATLLQLYNSALHEAHDVHTADLEREIREGRRELEVAEQSLREMEAEHHQDVVEAEHNIGYMREMVQSKLMADELTEAAMEVHLSELHAYAEERADMMSHVQELRRLVRKTLRGPEQRA</sequence>
<gene>
    <name evidence="2" type="ORF">ABL78_8185</name>
</gene>
<evidence type="ECO:0000313" key="2">
    <source>
        <dbReference type="EMBL" id="KPI82804.1"/>
    </source>
</evidence>
<feature type="coiled-coil region" evidence="1">
    <location>
        <begin position="425"/>
        <end position="452"/>
    </location>
</feature>
<feature type="coiled-coil region" evidence="1">
    <location>
        <begin position="199"/>
        <end position="254"/>
    </location>
</feature>
<protein>
    <submittedName>
        <fullName evidence="2">Uncharacterized protein</fullName>
    </submittedName>
</protein>
<dbReference type="VEuPathDB" id="TriTrypDB:Lsey_0532_0030"/>
<reference evidence="2 3" key="1">
    <citation type="journal article" date="2015" name="PLoS Pathog.">
        <title>Leptomonas seymouri: Adaptations to the Dixenous Life Cycle Analyzed by Genome Sequencing, Transcriptome Profiling and Co-infection with Leishmania donovani.</title>
        <authorList>
            <person name="Kraeva N."/>
            <person name="Butenko A."/>
            <person name="Hlavacova J."/>
            <person name="Kostygov A."/>
            <person name="Myskova J."/>
            <person name="Grybchuk D."/>
            <person name="Lestinova T."/>
            <person name="Votypka J."/>
            <person name="Volf P."/>
            <person name="Opperdoes F."/>
            <person name="Flegontov P."/>
            <person name="Lukes J."/>
            <person name="Yurchenko V."/>
        </authorList>
    </citation>
    <scope>NUCLEOTIDE SEQUENCE [LARGE SCALE GENOMIC DNA]</scope>
    <source>
        <strain evidence="2 3">ATCC 30220</strain>
    </source>
</reference>
<evidence type="ECO:0000313" key="3">
    <source>
        <dbReference type="Proteomes" id="UP000038009"/>
    </source>
</evidence>
<evidence type="ECO:0000256" key="1">
    <source>
        <dbReference type="SAM" id="Coils"/>
    </source>
</evidence>
<name>A0A0N1PBX0_LEPSE</name>
<dbReference type="AlphaFoldDB" id="A0A0N1PBX0"/>
<dbReference type="EMBL" id="LJSK01000532">
    <property type="protein sequence ID" value="KPI82804.1"/>
    <property type="molecule type" value="Genomic_DNA"/>
</dbReference>
<dbReference type="Proteomes" id="UP000038009">
    <property type="component" value="Unassembled WGS sequence"/>
</dbReference>
<accession>A0A0N1PBX0</accession>
<comment type="caution">
    <text evidence="2">The sequence shown here is derived from an EMBL/GenBank/DDBJ whole genome shotgun (WGS) entry which is preliminary data.</text>
</comment>
<proteinExistence type="predicted"/>